<protein>
    <submittedName>
        <fullName evidence="1">Uncharacterized protein</fullName>
    </submittedName>
</protein>
<organism evidence="1 2">
    <name type="scientific">Trifolium pratense</name>
    <name type="common">Red clover</name>
    <dbReference type="NCBI Taxonomy" id="57577"/>
    <lineage>
        <taxon>Eukaryota</taxon>
        <taxon>Viridiplantae</taxon>
        <taxon>Streptophyta</taxon>
        <taxon>Embryophyta</taxon>
        <taxon>Tracheophyta</taxon>
        <taxon>Spermatophyta</taxon>
        <taxon>Magnoliopsida</taxon>
        <taxon>eudicotyledons</taxon>
        <taxon>Gunneridae</taxon>
        <taxon>Pentapetalae</taxon>
        <taxon>rosids</taxon>
        <taxon>fabids</taxon>
        <taxon>Fabales</taxon>
        <taxon>Fabaceae</taxon>
        <taxon>Papilionoideae</taxon>
        <taxon>50 kb inversion clade</taxon>
        <taxon>NPAAA clade</taxon>
        <taxon>Hologalegina</taxon>
        <taxon>IRL clade</taxon>
        <taxon>Trifolieae</taxon>
        <taxon>Trifolium</taxon>
    </lineage>
</organism>
<comment type="caution">
    <text evidence="1">The sequence shown here is derived from an EMBL/GenBank/DDBJ whole genome shotgun (WGS) entry which is preliminary data.</text>
</comment>
<name>A0ACB0KUH4_TRIPR</name>
<accession>A0ACB0KUH4</accession>
<evidence type="ECO:0000313" key="1">
    <source>
        <dbReference type="EMBL" id="CAJ2659845.1"/>
    </source>
</evidence>
<proteinExistence type="predicted"/>
<gene>
    <name evidence="1" type="ORF">MILVUS5_LOCUS25921</name>
</gene>
<sequence length="557" mass="64039">MPNEVEEEVVEGRSGKEKDHEGEVENERNGELEEEVENESEEKKEKSKKERLIDPNSMLRKIKSQLLKEGPQKIPYYVKLPYPHIRKNKSSVSSESEKKVVEGKSENEKKIKSKILKDGEKAQVVLPREKLPYPHKKKSKRKDINFKKFMEMFNSLQVTIPFMECLEQMPMYAKFMKELLTKKRQPKEDETVLLTEECSSILQRKLPQKKKDPGSFTIPCSIGNLHVGRALCDLGASINLMSLSMMKKIPGAVAKPTRMQLSLADRSITYPYGILQDVLVRVAEFVFPADFVILDMEENAEMPLLLGRPFLATERALIDVEMGDLMLRLNDEQVNFNIFEGIRNQDVTPQCFKVDVIEDEIGNSKKEATKSISLDLKALPPNWKYVFLGDGCKQPVIISSLLTPLEEEKNLKYLKKDDGVMGWDLNGVIPAFCLHKLKNEEDSNSVVPSQELLTTTLEDLVKNDVMKIFEIGLMSIISDSFQVNSVHVGPKREVSMEDSKEAPKRLKKKKRKKWKHKLIKFVSHPVIEKLLLFDRNVTPLKREEKRRWGKSNLKYPP</sequence>
<evidence type="ECO:0000313" key="2">
    <source>
        <dbReference type="Proteomes" id="UP001177021"/>
    </source>
</evidence>
<dbReference type="EMBL" id="CASHSV030000311">
    <property type="protein sequence ID" value="CAJ2659845.1"/>
    <property type="molecule type" value="Genomic_DNA"/>
</dbReference>
<keyword evidence="2" id="KW-1185">Reference proteome</keyword>
<dbReference type="Proteomes" id="UP001177021">
    <property type="component" value="Unassembled WGS sequence"/>
</dbReference>
<reference evidence="1" key="1">
    <citation type="submission" date="2023-10" db="EMBL/GenBank/DDBJ databases">
        <authorList>
            <person name="Rodriguez Cubillos JULIANA M."/>
            <person name="De Vega J."/>
        </authorList>
    </citation>
    <scope>NUCLEOTIDE SEQUENCE</scope>
</reference>